<evidence type="ECO:0000313" key="5">
    <source>
        <dbReference type="EMBL" id="MBB4080188.1"/>
    </source>
</evidence>
<name>A0A840EDZ8_9BACT</name>
<feature type="signal peptide" evidence="3">
    <location>
        <begin position="1"/>
        <end position="17"/>
    </location>
</feature>
<evidence type="ECO:0000313" key="6">
    <source>
        <dbReference type="Proteomes" id="UP000576209"/>
    </source>
</evidence>
<feature type="domain" description="DUF4174" evidence="4">
    <location>
        <begin position="23"/>
        <end position="138"/>
    </location>
</feature>
<evidence type="ECO:0000259" key="4">
    <source>
        <dbReference type="Pfam" id="PF13778"/>
    </source>
</evidence>
<dbReference type="InterPro" id="IPR025232">
    <property type="entry name" value="DUF4174"/>
</dbReference>
<proteinExistence type="predicted"/>
<dbReference type="EMBL" id="JACIFF010000007">
    <property type="protein sequence ID" value="MBB4080188.1"/>
    <property type="molecule type" value="Genomic_DNA"/>
</dbReference>
<evidence type="ECO:0000256" key="2">
    <source>
        <dbReference type="SAM" id="MobiDB-lite"/>
    </source>
</evidence>
<dbReference type="AlphaFoldDB" id="A0A840EDZ8"/>
<dbReference type="RefSeq" id="WP_183496424.1">
    <property type="nucleotide sequence ID" value="NZ_JACIFF010000007.1"/>
</dbReference>
<evidence type="ECO:0000256" key="1">
    <source>
        <dbReference type="ARBA" id="ARBA00022729"/>
    </source>
</evidence>
<dbReference type="Pfam" id="PF13778">
    <property type="entry name" value="DUF4174"/>
    <property type="match status" value="1"/>
</dbReference>
<keyword evidence="1 3" id="KW-0732">Signal</keyword>
<organism evidence="5 6">
    <name type="scientific">Neolewinella aquimaris</name>
    <dbReference type="NCBI Taxonomy" id="1835722"/>
    <lineage>
        <taxon>Bacteria</taxon>
        <taxon>Pseudomonadati</taxon>
        <taxon>Bacteroidota</taxon>
        <taxon>Saprospiria</taxon>
        <taxon>Saprospirales</taxon>
        <taxon>Lewinellaceae</taxon>
        <taxon>Neolewinella</taxon>
    </lineage>
</organism>
<evidence type="ECO:0000256" key="3">
    <source>
        <dbReference type="SAM" id="SignalP"/>
    </source>
</evidence>
<reference evidence="5 6" key="1">
    <citation type="submission" date="2020-08" db="EMBL/GenBank/DDBJ databases">
        <title>Genomic Encyclopedia of Type Strains, Phase IV (KMG-IV): sequencing the most valuable type-strain genomes for metagenomic binning, comparative biology and taxonomic classification.</title>
        <authorList>
            <person name="Goeker M."/>
        </authorList>
    </citation>
    <scope>NUCLEOTIDE SEQUENCE [LARGE SCALE GENOMIC DNA]</scope>
    <source>
        <strain evidence="5 6">DSM 105137</strain>
    </source>
</reference>
<feature type="chain" id="PRO_5032421970" description="DUF4174 domain-containing protein" evidence="3">
    <location>
        <begin position="18"/>
        <end position="163"/>
    </location>
</feature>
<sequence length="163" mass="18385">MKLLLPLILLTVLPELAGAQSPEDFRWKSRVVVLFTPAMDDPLFVEQYELLRARVEELDERQVQIVMATPNGERENSGMFLGESASAHYYDYFSAAPYQLELVLVGLDGTEKYRARNTITPVSVLLELIDGMPMRQRELKQGYGNESRISKKGKNIPPRKGGG</sequence>
<comment type="caution">
    <text evidence="5">The sequence shown here is derived from an EMBL/GenBank/DDBJ whole genome shotgun (WGS) entry which is preliminary data.</text>
</comment>
<keyword evidence="6" id="KW-1185">Reference proteome</keyword>
<accession>A0A840EDZ8</accession>
<protein>
    <recommendedName>
        <fullName evidence="4">DUF4174 domain-containing protein</fullName>
    </recommendedName>
</protein>
<gene>
    <name evidence="5" type="ORF">GGR28_002818</name>
</gene>
<feature type="region of interest" description="Disordered" evidence="2">
    <location>
        <begin position="140"/>
        <end position="163"/>
    </location>
</feature>
<dbReference type="Proteomes" id="UP000576209">
    <property type="component" value="Unassembled WGS sequence"/>
</dbReference>